<organism evidence="2 3">
    <name type="scientific">Pseudodesulfovibrio cashew</name>
    <dbReference type="NCBI Taxonomy" id="2678688"/>
    <lineage>
        <taxon>Bacteria</taxon>
        <taxon>Pseudomonadati</taxon>
        <taxon>Thermodesulfobacteriota</taxon>
        <taxon>Desulfovibrionia</taxon>
        <taxon>Desulfovibrionales</taxon>
        <taxon>Desulfovibrionaceae</taxon>
    </lineage>
</organism>
<name>A0A6I6JFU2_9BACT</name>
<feature type="transmembrane region" description="Helical" evidence="1">
    <location>
        <begin position="386"/>
        <end position="403"/>
    </location>
</feature>
<feature type="transmembrane region" description="Helical" evidence="1">
    <location>
        <begin position="277"/>
        <end position="298"/>
    </location>
</feature>
<protein>
    <recommendedName>
        <fullName evidence="4">APC family permease</fullName>
    </recommendedName>
</protein>
<evidence type="ECO:0008006" key="4">
    <source>
        <dbReference type="Google" id="ProtNLM"/>
    </source>
</evidence>
<proteinExistence type="predicted"/>
<dbReference type="Gene3D" id="1.20.1740.10">
    <property type="entry name" value="Amino acid/polyamine transporter I"/>
    <property type="match status" value="1"/>
</dbReference>
<keyword evidence="1" id="KW-0472">Membrane</keyword>
<keyword evidence="1" id="KW-0812">Transmembrane</keyword>
<feature type="transmembrane region" description="Helical" evidence="1">
    <location>
        <begin position="415"/>
        <end position="433"/>
    </location>
</feature>
<dbReference type="EMBL" id="CP046400">
    <property type="protein sequence ID" value="QGY41041.1"/>
    <property type="molecule type" value="Genomic_DNA"/>
</dbReference>
<dbReference type="AlphaFoldDB" id="A0A6I6JFU2"/>
<evidence type="ECO:0000256" key="1">
    <source>
        <dbReference type="SAM" id="Phobius"/>
    </source>
</evidence>
<evidence type="ECO:0000313" key="2">
    <source>
        <dbReference type="EMBL" id="QGY41041.1"/>
    </source>
</evidence>
<gene>
    <name evidence="2" type="ORF">GM415_13195</name>
</gene>
<feature type="transmembrane region" description="Helical" evidence="1">
    <location>
        <begin position="63"/>
        <end position="86"/>
    </location>
</feature>
<feature type="transmembrane region" description="Helical" evidence="1">
    <location>
        <begin position="37"/>
        <end position="57"/>
    </location>
</feature>
<keyword evidence="3" id="KW-1185">Reference proteome</keyword>
<feature type="transmembrane region" description="Helical" evidence="1">
    <location>
        <begin position="134"/>
        <end position="156"/>
    </location>
</feature>
<feature type="transmembrane region" description="Helical" evidence="1">
    <location>
        <begin position="6"/>
        <end position="25"/>
    </location>
</feature>
<feature type="transmembrane region" description="Helical" evidence="1">
    <location>
        <begin position="237"/>
        <end position="256"/>
    </location>
</feature>
<dbReference type="RefSeq" id="WP_158948922.1">
    <property type="nucleotide sequence ID" value="NZ_CP046400.1"/>
</dbReference>
<accession>A0A6I6JFU2</accession>
<sequence>MPTFPIPSIIVVVTALSVGSLLLFYRPLTDSSAWRATVTPLASIMGSGFLVCAPLLYANVGNYAVFAMAGLLALAYAVGSVVRFNIRYGEDIFEKHAPEDSCRDEHKAHVGHWNAACRVKVDEAADVLEKISHYALAGAYCVSVSYYLQLLASFALQPLSLTSAWIGKTLVTLILAGIGIIGTSRGLKGIEKVERIVVGFNLAMIAALVTGLVYHNAAHLTEGTWQLGQMPLPKDKFHILRILMGLLIVVQGFETSRFLGAEHSKEERIRTMRQAQLISAGIYLVFIAMMAVIMNGVSGAAQDGITAIVTLSGAVAPILPALITITAIGSQFSAATADDAGCSGLMEAIMTKRVPAKYAYLLVSSLAIALTWLTDVYQIISYASRAFALFYALQCVVALLVMRSSRAVEFSRRKAVMFGSLAAVCALVTLFGIPAG</sequence>
<keyword evidence="1" id="KW-1133">Transmembrane helix</keyword>
<reference evidence="2 3" key="1">
    <citation type="submission" date="2019-11" db="EMBL/GenBank/DDBJ databases">
        <authorList>
            <person name="Zheng R.K."/>
            <person name="Sun C.M."/>
        </authorList>
    </citation>
    <scope>NUCLEOTIDE SEQUENCE [LARGE SCALE GENOMIC DNA]</scope>
    <source>
        <strain evidence="2 3">SRB007</strain>
    </source>
</reference>
<feature type="transmembrane region" description="Helical" evidence="1">
    <location>
        <begin position="304"/>
        <end position="323"/>
    </location>
</feature>
<feature type="transmembrane region" description="Helical" evidence="1">
    <location>
        <begin position="358"/>
        <end position="380"/>
    </location>
</feature>
<dbReference type="KEGG" id="psel:GM415_13195"/>
<dbReference type="Proteomes" id="UP000428328">
    <property type="component" value="Chromosome"/>
</dbReference>
<feature type="transmembrane region" description="Helical" evidence="1">
    <location>
        <begin position="196"/>
        <end position="217"/>
    </location>
</feature>
<evidence type="ECO:0000313" key="3">
    <source>
        <dbReference type="Proteomes" id="UP000428328"/>
    </source>
</evidence>
<feature type="transmembrane region" description="Helical" evidence="1">
    <location>
        <begin position="162"/>
        <end position="184"/>
    </location>
</feature>